<dbReference type="Pfam" id="PF01266">
    <property type="entry name" value="DAO"/>
    <property type="match status" value="1"/>
</dbReference>
<dbReference type="GO" id="GO:0005737">
    <property type="term" value="C:cytoplasm"/>
    <property type="evidence" value="ECO:0007669"/>
    <property type="project" value="TreeGrafter"/>
</dbReference>
<dbReference type="PANTHER" id="PTHR11530">
    <property type="entry name" value="D-AMINO ACID OXIDASE"/>
    <property type="match status" value="1"/>
</dbReference>
<dbReference type="PIRSF" id="PIRSF000189">
    <property type="entry name" value="D-aa_oxidase"/>
    <property type="match status" value="1"/>
</dbReference>
<keyword evidence="3" id="KW-0285">Flavoprotein</keyword>
<evidence type="ECO:0000313" key="8">
    <source>
        <dbReference type="Proteomes" id="UP001174934"/>
    </source>
</evidence>
<comment type="caution">
    <text evidence="7">The sequence shown here is derived from an EMBL/GenBank/DDBJ whole genome shotgun (WGS) entry which is preliminary data.</text>
</comment>
<dbReference type="SUPFAM" id="SSF51971">
    <property type="entry name" value="Nucleotide-binding domain"/>
    <property type="match status" value="1"/>
</dbReference>
<keyword evidence="5" id="KW-0560">Oxidoreductase</keyword>
<dbReference type="AlphaFoldDB" id="A0AA40C9J6"/>
<dbReference type="Proteomes" id="UP001174934">
    <property type="component" value="Unassembled WGS sequence"/>
</dbReference>
<dbReference type="GO" id="GO:0071949">
    <property type="term" value="F:FAD binding"/>
    <property type="evidence" value="ECO:0007669"/>
    <property type="project" value="InterPro"/>
</dbReference>
<dbReference type="Gene3D" id="3.30.9.10">
    <property type="entry name" value="D-Amino Acid Oxidase, subunit A, domain 2"/>
    <property type="match status" value="1"/>
</dbReference>
<evidence type="ECO:0000256" key="1">
    <source>
        <dbReference type="ARBA" id="ARBA00001974"/>
    </source>
</evidence>
<keyword evidence="8" id="KW-1185">Reference proteome</keyword>
<sequence>MSQQQQQHIVVIGAGVIGLSCALHLQSAGYAVTIVARDLPAPFETICLSPRSHINYASPWAGAHNRWVPPTPSGDGAREHAMAVATYARMAALAAAEPAGAATGITFMKGIEYLEAPPAEYLALTPERAVGELGMPAFRLLAPSEFPDERVVWGCEYDTWCVNPMVYCCFLLRRFVWGGGRVVRRELKALAEVYALDLGLSGGEKGRIDAAVNASGVGFGDDDKVFITRGQTCVVANSCAATVTRQNADGSWTFSVPRNFDGGTVIGGTKEPDNWDADPSPQVRESLLRSFTATHPAILGESGELRVLQDIVGRRPTRRGGPRIEGEIIPGGGFVMHAYGLGGRGFELSWGVAQGVLDGVQRHLKAHQAKL</sequence>
<dbReference type="InterPro" id="IPR006181">
    <property type="entry name" value="D-amino_acid_oxidase_CS"/>
</dbReference>
<evidence type="ECO:0000256" key="2">
    <source>
        <dbReference type="ARBA" id="ARBA00006730"/>
    </source>
</evidence>
<feature type="domain" description="FAD dependent oxidoreductase" evidence="6">
    <location>
        <begin position="9"/>
        <end position="354"/>
    </location>
</feature>
<dbReference type="SUPFAM" id="SSF54373">
    <property type="entry name" value="FAD-linked reductases, C-terminal domain"/>
    <property type="match status" value="1"/>
</dbReference>
<keyword evidence="4" id="KW-0274">FAD</keyword>
<proteinExistence type="inferred from homology"/>
<protein>
    <recommendedName>
        <fullName evidence="6">FAD dependent oxidoreductase domain-containing protein</fullName>
    </recommendedName>
</protein>
<dbReference type="GO" id="GO:0019478">
    <property type="term" value="P:D-amino acid catabolic process"/>
    <property type="evidence" value="ECO:0007669"/>
    <property type="project" value="TreeGrafter"/>
</dbReference>
<evidence type="ECO:0000256" key="4">
    <source>
        <dbReference type="ARBA" id="ARBA00022827"/>
    </source>
</evidence>
<evidence type="ECO:0000259" key="6">
    <source>
        <dbReference type="Pfam" id="PF01266"/>
    </source>
</evidence>
<gene>
    <name evidence="7" type="ORF">B0T17DRAFT_615792</name>
</gene>
<dbReference type="PROSITE" id="PS00677">
    <property type="entry name" value="DAO"/>
    <property type="match status" value="1"/>
</dbReference>
<comment type="cofactor">
    <cofactor evidence="1">
        <name>FAD</name>
        <dbReference type="ChEBI" id="CHEBI:57692"/>
    </cofactor>
</comment>
<dbReference type="GO" id="GO:0003884">
    <property type="term" value="F:D-amino-acid oxidase activity"/>
    <property type="evidence" value="ECO:0007669"/>
    <property type="project" value="InterPro"/>
</dbReference>
<organism evidence="7 8">
    <name type="scientific">Bombardia bombarda</name>
    <dbReference type="NCBI Taxonomy" id="252184"/>
    <lineage>
        <taxon>Eukaryota</taxon>
        <taxon>Fungi</taxon>
        <taxon>Dikarya</taxon>
        <taxon>Ascomycota</taxon>
        <taxon>Pezizomycotina</taxon>
        <taxon>Sordariomycetes</taxon>
        <taxon>Sordariomycetidae</taxon>
        <taxon>Sordariales</taxon>
        <taxon>Lasiosphaeriaceae</taxon>
        <taxon>Bombardia</taxon>
    </lineage>
</organism>
<name>A0AA40C9J6_9PEZI</name>
<comment type="similarity">
    <text evidence="2">Belongs to the DAMOX/DASOX family.</text>
</comment>
<evidence type="ECO:0000256" key="5">
    <source>
        <dbReference type="ARBA" id="ARBA00023002"/>
    </source>
</evidence>
<dbReference type="PANTHER" id="PTHR11530:SF26">
    <property type="entry name" value="FAD DEPENDENT OXIDOREDUCTASE SUPERFAMILY (AFU_ORTHOLOGUE AFUA_5G13940)"/>
    <property type="match status" value="1"/>
</dbReference>
<dbReference type="Gene3D" id="3.40.50.720">
    <property type="entry name" value="NAD(P)-binding Rossmann-like Domain"/>
    <property type="match status" value="1"/>
</dbReference>
<dbReference type="InterPro" id="IPR023209">
    <property type="entry name" value="DAO"/>
</dbReference>
<accession>A0AA40C9J6</accession>
<dbReference type="InterPro" id="IPR006076">
    <property type="entry name" value="FAD-dep_OxRdtase"/>
</dbReference>
<evidence type="ECO:0000256" key="3">
    <source>
        <dbReference type="ARBA" id="ARBA00022630"/>
    </source>
</evidence>
<evidence type="ECO:0000313" key="7">
    <source>
        <dbReference type="EMBL" id="KAK0630095.1"/>
    </source>
</evidence>
<reference evidence="7" key="1">
    <citation type="submission" date="2023-06" db="EMBL/GenBank/DDBJ databases">
        <title>Genome-scale phylogeny and comparative genomics of the fungal order Sordariales.</title>
        <authorList>
            <consortium name="Lawrence Berkeley National Laboratory"/>
            <person name="Hensen N."/>
            <person name="Bonometti L."/>
            <person name="Westerberg I."/>
            <person name="Brannstrom I.O."/>
            <person name="Guillou S."/>
            <person name="Cros-Aarteil S."/>
            <person name="Calhoun S."/>
            <person name="Haridas S."/>
            <person name="Kuo A."/>
            <person name="Mondo S."/>
            <person name="Pangilinan J."/>
            <person name="Riley R."/>
            <person name="LaButti K."/>
            <person name="Andreopoulos B."/>
            <person name="Lipzen A."/>
            <person name="Chen C."/>
            <person name="Yanf M."/>
            <person name="Daum C."/>
            <person name="Ng V."/>
            <person name="Clum A."/>
            <person name="Steindorff A."/>
            <person name="Ohm R."/>
            <person name="Martin F."/>
            <person name="Silar P."/>
            <person name="Natvig D."/>
            <person name="Lalanne C."/>
            <person name="Gautier V."/>
            <person name="Ament-velasquez S.L."/>
            <person name="Kruys A."/>
            <person name="Hutchinson M.I."/>
            <person name="Powell A.J."/>
            <person name="Barry K."/>
            <person name="Miller A.N."/>
            <person name="Grigoriev I.V."/>
            <person name="Debuchy R."/>
            <person name="Gladieux P."/>
            <person name="Thoren M.H."/>
            <person name="Johannesson H."/>
        </authorList>
    </citation>
    <scope>NUCLEOTIDE SEQUENCE</scope>
    <source>
        <strain evidence="7">SMH3391-2</strain>
    </source>
</reference>
<dbReference type="EMBL" id="JAULSR010000002">
    <property type="protein sequence ID" value="KAK0630095.1"/>
    <property type="molecule type" value="Genomic_DNA"/>
</dbReference>